<dbReference type="RefSeq" id="XP_007787307.1">
    <property type="nucleotide sequence ID" value="XM_007789117.1"/>
</dbReference>
<feature type="region of interest" description="Disordered" evidence="1">
    <location>
        <begin position="586"/>
        <end position="615"/>
    </location>
</feature>
<feature type="region of interest" description="Disordered" evidence="1">
    <location>
        <begin position="103"/>
        <end position="346"/>
    </location>
</feature>
<feature type="compositionally biased region" description="Polar residues" evidence="1">
    <location>
        <begin position="75"/>
        <end position="89"/>
    </location>
</feature>
<feature type="region of interest" description="Disordered" evidence="1">
    <location>
        <begin position="368"/>
        <end position="451"/>
    </location>
</feature>
<feature type="region of interest" description="Disordered" evidence="1">
    <location>
        <begin position="477"/>
        <end position="512"/>
    </location>
</feature>
<evidence type="ECO:0000313" key="3">
    <source>
        <dbReference type="Proteomes" id="UP000019373"/>
    </source>
</evidence>
<feature type="compositionally biased region" description="Polar residues" evidence="1">
    <location>
        <begin position="493"/>
        <end position="502"/>
    </location>
</feature>
<dbReference type="EMBL" id="KE720815">
    <property type="protein sequence ID" value="ERF75295.1"/>
    <property type="molecule type" value="Genomic_DNA"/>
</dbReference>
<evidence type="ECO:0000256" key="1">
    <source>
        <dbReference type="SAM" id="MobiDB-lite"/>
    </source>
</evidence>
<feature type="compositionally biased region" description="Basic and acidic residues" evidence="1">
    <location>
        <begin position="765"/>
        <end position="778"/>
    </location>
</feature>
<feature type="compositionally biased region" description="Polar residues" evidence="1">
    <location>
        <begin position="200"/>
        <end position="209"/>
    </location>
</feature>
<dbReference type="Proteomes" id="UP000019373">
    <property type="component" value="Unassembled WGS sequence"/>
</dbReference>
<sequence length="1299" mass="142717">MTASTYFARSPSLRLDDDDLFSSPDPLATSINDENSFYSASAVRRPKPSPRKHRTTKVLQDITLSTPQKARRTSIESSQSPAHYQSKQFLSPWKIRVTVEAEPEEPVLHGVKSRSKATIAPPRDTPSPIKQSGGRRRNRSDSRKSGCGRMTTGSPSRLAHKASGADQSRLTDLDTAFLDDNEKETIRPKRKQGNRKTRTVSRLANQDTVSCIAKSEEDPGSVQPSSNSGDSVAISEVGPDSKAALPHKAESPELRELDFNRISIRSRSEPPKTAVVKKSKNTVANHEKHPTLAHGAAMYSSAMEDAKRHVSGSSAITYPTPDASVQDELEAHAPSNDATEERVEFDTVLESEGFTMIDLESLPSARQFVTSPDNSQHRQTEPAPNTQNTVELEPPRSVTYPVLAPPDSLSLPSSPSSILRTNEPPPTPIPSYLAPPEEGESDLSSTVPSPSPAALLQHVLSRKENRLAQSLLRHTHTPLASAKSSPKLPSPPNQAQKVSQLVNEERSKSTPPRLGQVVRAGIALQGLLSPKVRKPSLQPSPILNIVDMGQRSASTPIERLDDLFVGFDSSTRRELRAGLRFGEELAKRQRLTSSSASSSSRGAVPQRNQHGWPEKDAACRGPTAVECTPVSCSDPTAAEAIFCENRDLPTSQGLPIAQKTATPFDANQTVGSIFYLDSEAREHRWQSEREAVSRQIENANASQVIVIDSDEEEDIPSAKRRASVAQSSPTKSIISEAEEDIWLAEAEDAQNSSRHIAEDPFPEAEQVRQRERAKEVVSKPRRSLIPSPWKRGEDVDSSFTVDGDVSGMFWQQPKAKERIRSFRRLSSNLDGEDAPRRKFDTGRMIGESSSKEEDTCTVAEGMSYQPLQETLEHSIGEQSFSNNETEAFEHEEDLAGKENFDAEIVEHRRDFVDDERFEPNMEVEAPSEYGAEPSEESSIPPQPIMIPVNFNDTTDTSIQSEDHVQDVAGIEPPPSSSCRPVTPRSAMKGSRASLSIREESVSPTPRKVMFSRHSLCLDDNGMETSMQVRGGSLSPDTSIESSDANQYEVGNPAVEIEANGREAEQNQHTSDADAKAPQQAASTLWFSRLTGWGSKAPSATCSASGPKRTPQQQLQGSSKLGHAISKTQWEPSKTALPSTSVRTSSAISIASVPSSSYASDCKILPSPSTLPVSGYFSDDHYKHLHILYLKSLKPTFTRPSSIRPTLKGYIGQKCYSKDGEFAWEFTGQEAEVIERWMRSFEGRGANEVVSGWGDGYAEGRYRKIGWDEWDLCMRLFSIVAGREVRKELKEKQNKACSKT</sequence>
<feature type="compositionally biased region" description="Polar residues" evidence="1">
    <location>
        <begin position="1034"/>
        <end position="1045"/>
    </location>
</feature>
<organism evidence="2 3">
    <name type="scientific">Endocarpon pusillum (strain Z07020 / HMAS-L-300199)</name>
    <name type="common">Lichen-forming fungus</name>
    <dbReference type="NCBI Taxonomy" id="1263415"/>
    <lineage>
        <taxon>Eukaryota</taxon>
        <taxon>Fungi</taxon>
        <taxon>Dikarya</taxon>
        <taxon>Ascomycota</taxon>
        <taxon>Pezizomycotina</taxon>
        <taxon>Eurotiomycetes</taxon>
        <taxon>Chaetothyriomycetidae</taxon>
        <taxon>Verrucariales</taxon>
        <taxon>Verrucariaceae</taxon>
        <taxon>Endocarpon</taxon>
    </lineage>
</organism>
<accession>U1HWX9</accession>
<feature type="region of interest" description="Disordered" evidence="1">
    <location>
        <begin position="968"/>
        <end position="1005"/>
    </location>
</feature>
<feature type="region of interest" description="Disordered" evidence="1">
    <location>
        <begin position="1022"/>
        <end position="1047"/>
    </location>
</feature>
<evidence type="ECO:0000313" key="2">
    <source>
        <dbReference type="EMBL" id="ERF75295.1"/>
    </source>
</evidence>
<proteinExistence type="predicted"/>
<gene>
    <name evidence="2" type="ORF">EPUS_00087</name>
</gene>
<dbReference type="OMA" id="YFSDEHY"/>
<dbReference type="eggNOG" id="ENOG502SYJI">
    <property type="taxonomic scope" value="Eukaryota"/>
</dbReference>
<feature type="compositionally biased region" description="Polar residues" evidence="1">
    <location>
        <begin position="1097"/>
        <end position="1118"/>
    </location>
</feature>
<feature type="compositionally biased region" description="Basic residues" evidence="1">
    <location>
        <begin position="188"/>
        <end position="199"/>
    </location>
</feature>
<keyword evidence="3" id="KW-1185">Reference proteome</keyword>
<feature type="region of interest" description="Disordered" evidence="1">
    <location>
        <begin position="752"/>
        <end position="779"/>
    </location>
</feature>
<dbReference type="GeneID" id="19235152"/>
<feature type="region of interest" description="Disordered" evidence="1">
    <location>
        <begin position="923"/>
        <end position="942"/>
    </location>
</feature>
<feature type="compositionally biased region" description="Low complexity" evidence="1">
    <location>
        <begin position="478"/>
        <end position="487"/>
    </location>
</feature>
<feature type="region of interest" description="Disordered" evidence="1">
    <location>
        <begin position="38"/>
        <end position="89"/>
    </location>
</feature>
<dbReference type="OrthoDB" id="3946221at2759"/>
<feature type="compositionally biased region" description="Basic residues" evidence="1">
    <location>
        <begin position="44"/>
        <end position="56"/>
    </location>
</feature>
<protein>
    <submittedName>
        <fullName evidence="2">Uncharacterized protein</fullName>
    </submittedName>
</protein>
<feature type="compositionally biased region" description="Low complexity" evidence="1">
    <location>
        <begin position="405"/>
        <end position="419"/>
    </location>
</feature>
<feature type="region of interest" description="Disordered" evidence="1">
    <location>
        <begin position="1097"/>
        <end position="1122"/>
    </location>
</feature>
<name>U1HWX9_ENDPU</name>
<dbReference type="HOGENOM" id="CLU_263424_0_0_1"/>
<feature type="compositionally biased region" description="Basic and acidic residues" evidence="1">
    <location>
        <begin position="1060"/>
        <end position="1074"/>
    </location>
</feature>
<reference evidence="3" key="1">
    <citation type="journal article" date="2014" name="BMC Genomics">
        <title>Genome characteristics reveal the impact of lichenization on lichen-forming fungus Endocarpon pusillum Hedwig (Verrucariales, Ascomycota).</title>
        <authorList>
            <person name="Wang Y.-Y."/>
            <person name="Liu B."/>
            <person name="Zhang X.-Y."/>
            <person name="Zhou Q.-M."/>
            <person name="Zhang T."/>
            <person name="Li H."/>
            <person name="Yu Y.-F."/>
            <person name="Zhang X.-L."/>
            <person name="Hao X.-Y."/>
            <person name="Wang M."/>
            <person name="Wang L."/>
            <person name="Wei J.-C."/>
        </authorList>
    </citation>
    <scope>NUCLEOTIDE SEQUENCE [LARGE SCALE GENOMIC DNA]</scope>
    <source>
        <strain evidence="3">Z07020 / HMAS-L-300199</strain>
    </source>
</reference>
<feature type="compositionally biased region" description="Basic and acidic residues" evidence="1">
    <location>
        <begin position="247"/>
        <end position="259"/>
    </location>
</feature>
<feature type="region of interest" description="Disordered" evidence="1">
    <location>
        <begin position="1060"/>
        <end position="1080"/>
    </location>
</feature>